<dbReference type="Proteomes" id="UP001432062">
    <property type="component" value="Chromosome"/>
</dbReference>
<dbReference type="RefSeq" id="WP_327096293.1">
    <property type="nucleotide sequence ID" value="NZ_CP109149.1"/>
</dbReference>
<organism evidence="2 3">
    <name type="scientific">Nocardia vinacea</name>
    <dbReference type="NCBI Taxonomy" id="96468"/>
    <lineage>
        <taxon>Bacteria</taxon>
        <taxon>Bacillati</taxon>
        <taxon>Actinomycetota</taxon>
        <taxon>Actinomycetes</taxon>
        <taxon>Mycobacteriales</taxon>
        <taxon>Nocardiaceae</taxon>
        <taxon>Nocardia</taxon>
    </lineage>
</organism>
<dbReference type="PROSITE" id="PS51257">
    <property type="entry name" value="PROKAR_LIPOPROTEIN"/>
    <property type="match status" value="1"/>
</dbReference>
<feature type="signal peptide" evidence="1">
    <location>
        <begin position="1"/>
        <end position="21"/>
    </location>
</feature>
<dbReference type="InterPro" id="IPR037126">
    <property type="entry name" value="PdaC/RsiV-like_sf"/>
</dbReference>
<keyword evidence="3" id="KW-1185">Reference proteome</keyword>
<gene>
    <name evidence="2" type="ORF">OG563_27870</name>
</gene>
<dbReference type="Gene3D" id="3.90.640.20">
    <property type="entry name" value="Heat-shock cognate protein, ATPase"/>
    <property type="match status" value="1"/>
</dbReference>
<evidence type="ECO:0000256" key="1">
    <source>
        <dbReference type="SAM" id="SignalP"/>
    </source>
</evidence>
<accession>A0ABZ1YL88</accession>
<sequence length="228" mass="24517">MRKTAAAVLVGVLFAVLTACGSADRAHSTAAPAFTATSIRLEGPWYSFDLPQVEGGTEDARTDFNDGLRAELDPFLRTAAPDRAVKGFNSEVAHIGRHVLSGVLGVEVEVDGGKLHPTTFKRTHVTDIDDGKALTLPDLFTDLQLGLDRLSEQAAVQVPKSRVGTNPYDKQRIAPAVENFKDWLAMPDGLRVYLGEIASHALGYIDITIPWSELDGVLKPGLRAVVSS</sequence>
<feature type="chain" id="PRO_5045348886" evidence="1">
    <location>
        <begin position="22"/>
        <end position="228"/>
    </location>
</feature>
<reference evidence="2" key="1">
    <citation type="submission" date="2022-10" db="EMBL/GenBank/DDBJ databases">
        <title>The complete genomes of actinobacterial strains from the NBC collection.</title>
        <authorList>
            <person name="Joergensen T.S."/>
            <person name="Alvarez Arevalo M."/>
            <person name="Sterndorff E.B."/>
            <person name="Faurdal D."/>
            <person name="Vuksanovic O."/>
            <person name="Mourched A.-S."/>
            <person name="Charusanti P."/>
            <person name="Shaw S."/>
            <person name="Blin K."/>
            <person name="Weber T."/>
        </authorList>
    </citation>
    <scope>NUCLEOTIDE SEQUENCE</scope>
    <source>
        <strain evidence="2">NBC_01482</strain>
    </source>
</reference>
<proteinExistence type="predicted"/>
<evidence type="ECO:0000313" key="3">
    <source>
        <dbReference type="Proteomes" id="UP001432062"/>
    </source>
</evidence>
<protein>
    <submittedName>
        <fullName evidence="2">RsiV family protein</fullName>
    </submittedName>
</protein>
<evidence type="ECO:0000313" key="2">
    <source>
        <dbReference type="EMBL" id="WUV43045.1"/>
    </source>
</evidence>
<name>A0ABZ1YL88_9NOCA</name>
<dbReference type="EMBL" id="CP109441">
    <property type="protein sequence ID" value="WUV43045.1"/>
    <property type="molecule type" value="Genomic_DNA"/>
</dbReference>
<keyword evidence="1" id="KW-0732">Signal</keyword>